<dbReference type="OrthoDB" id="10311602at2759"/>
<proteinExistence type="predicted"/>
<reference evidence="3" key="2">
    <citation type="submission" date="2005-07" db="EMBL/GenBank/DDBJ databases">
        <title>Annotation of the Saccharomyces cerevisiae RM11-1a Genome.</title>
        <authorList>
            <consortium name="The Broad Institute Genome Sequencing Platform"/>
            <person name="Birren B."/>
            <person name="Lander E."/>
            <person name="Galagan J."/>
            <person name="Nusbaum C."/>
            <person name="Devon K."/>
            <person name="Cuomo C."/>
            <person name="Jaffe D."/>
            <person name="Butler J."/>
            <person name="Alvarez P."/>
            <person name="Gnerre S."/>
            <person name="Grabherr M."/>
            <person name="Kleber M."/>
            <person name="Mauceli E."/>
            <person name="Brockman W."/>
            <person name="MacCallum I.A."/>
            <person name="Rounsley S."/>
            <person name="Young S."/>
            <person name="LaButti K."/>
            <person name="Pushparaj V."/>
            <person name="DeCaprio D."/>
            <person name="Crawford M."/>
            <person name="Koehrsen M."/>
            <person name="Engels R."/>
            <person name="Montgomery P."/>
            <person name="Pearson M."/>
            <person name="Howarth C."/>
            <person name="Larson L."/>
            <person name="Luoma S."/>
            <person name="White J."/>
            <person name="O'Leary S."/>
            <person name="Kodira C."/>
            <person name="Zeng Q."/>
            <person name="Yandava C."/>
            <person name="Alvarado L."/>
            <person name="Pratt S."/>
            <person name="Kruglyak L."/>
        </authorList>
    </citation>
    <scope>NUCLEOTIDE SEQUENCE</scope>
    <source>
        <strain evidence="3">RM11-1a</strain>
    </source>
</reference>
<evidence type="ECO:0000313" key="4">
    <source>
        <dbReference type="Proteomes" id="UP000008335"/>
    </source>
</evidence>
<evidence type="ECO:0000256" key="1">
    <source>
        <dbReference type="SAM" id="MobiDB-lite"/>
    </source>
</evidence>
<dbReference type="EMBL" id="CH408043">
    <property type="protein sequence ID" value="EDV08100.1"/>
    <property type="molecule type" value="Genomic_DNA"/>
</dbReference>
<dbReference type="HOGENOM" id="CLU_2575681_0_0_1"/>
<gene>
    <name evidence="3" type="ORF">SCRG_00308</name>
</gene>
<feature type="region of interest" description="Disordered" evidence="1">
    <location>
        <begin position="37"/>
        <end position="60"/>
    </location>
</feature>
<feature type="chain" id="PRO_5002788870" description="Secreted protein" evidence="2">
    <location>
        <begin position="33"/>
        <end position="81"/>
    </location>
</feature>
<evidence type="ECO:0000256" key="2">
    <source>
        <dbReference type="SAM" id="SignalP"/>
    </source>
</evidence>
<protein>
    <recommendedName>
        <fullName evidence="5">Secreted protein</fullName>
    </recommendedName>
</protein>
<sequence length="81" mass="8805">MMPLTRARPFGNHSSMFRMFLDAMVILAVASGVSLPPQLPGRRSHNASTPGAKKPGKDHGAMVSEFPANGVITPVYFPLRW</sequence>
<organism evidence="3 4">
    <name type="scientific">Saccharomyces cerevisiae (strain RM11-1a)</name>
    <name type="common">Baker's yeast</name>
    <dbReference type="NCBI Taxonomy" id="285006"/>
    <lineage>
        <taxon>Eukaryota</taxon>
        <taxon>Fungi</taxon>
        <taxon>Dikarya</taxon>
        <taxon>Ascomycota</taxon>
        <taxon>Saccharomycotina</taxon>
        <taxon>Saccharomycetes</taxon>
        <taxon>Saccharomycetales</taxon>
        <taxon>Saccharomycetaceae</taxon>
        <taxon>Saccharomyces</taxon>
    </lineage>
</organism>
<dbReference type="AlphaFoldDB" id="B3LG71"/>
<dbReference type="Proteomes" id="UP000008335">
    <property type="component" value="Unassembled WGS sequence"/>
</dbReference>
<name>B3LG71_YEAS1</name>
<evidence type="ECO:0008006" key="5">
    <source>
        <dbReference type="Google" id="ProtNLM"/>
    </source>
</evidence>
<keyword evidence="4" id="KW-1185">Reference proteome</keyword>
<feature type="signal peptide" evidence="2">
    <location>
        <begin position="1"/>
        <end position="32"/>
    </location>
</feature>
<reference evidence="3" key="1">
    <citation type="submission" date="2005-03" db="EMBL/GenBank/DDBJ databases">
        <authorList>
            <person name="Giovannoni S.J."/>
            <person name="Cho J.-C."/>
            <person name="Ferriera S."/>
            <person name="Johnson J."/>
            <person name="Kravitz S."/>
            <person name="Halpern A."/>
            <person name="Remington K."/>
            <person name="Beeson K."/>
            <person name="Tran B."/>
            <person name="Rogers Y.-H."/>
            <person name="Friedman R."/>
            <person name="Venter J.C."/>
        </authorList>
    </citation>
    <scope>NUCLEOTIDE SEQUENCE</scope>
    <source>
        <strain evidence="3">RM11-1a</strain>
    </source>
</reference>
<accession>B3LG71</accession>
<keyword evidence="2" id="KW-0732">Signal</keyword>
<evidence type="ECO:0000313" key="3">
    <source>
        <dbReference type="EMBL" id="EDV08100.1"/>
    </source>
</evidence>